<accession>F5J298</accession>
<dbReference type="InterPro" id="IPR005198">
    <property type="entry name" value="Glyco_hydro_76"/>
</dbReference>
<keyword evidence="1" id="KW-0732">Signal</keyword>
<dbReference type="Gene3D" id="1.50.10.20">
    <property type="match status" value="1"/>
</dbReference>
<dbReference type="GO" id="GO:0005975">
    <property type="term" value="P:carbohydrate metabolic process"/>
    <property type="evidence" value="ECO:0007669"/>
    <property type="project" value="InterPro"/>
</dbReference>
<dbReference type="AlphaFoldDB" id="F5J298"/>
<gene>
    <name evidence="2" type="ORF">HMPREF9455_03357</name>
</gene>
<dbReference type="eggNOG" id="COG4833">
    <property type="taxonomic scope" value="Bacteria"/>
</dbReference>
<feature type="signal peptide" evidence="1">
    <location>
        <begin position="1"/>
        <end position="25"/>
    </location>
</feature>
<dbReference type="SUPFAM" id="SSF48208">
    <property type="entry name" value="Six-hairpin glycosidases"/>
    <property type="match status" value="1"/>
</dbReference>
<evidence type="ECO:0000313" key="3">
    <source>
        <dbReference type="Proteomes" id="UP000004913"/>
    </source>
</evidence>
<keyword evidence="3" id="KW-1185">Reference proteome</keyword>
<dbReference type="RefSeq" id="WP_006800890.1">
    <property type="nucleotide sequence ID" value="NZ_GL891988.1"/>
</dbReference>
<dbReference type="InterPro" id="IPR053169">
    <property type="entry name" value="MUG_Protein"/>
</dbReference>
<dbReference type="PANTHER" id="PTHR47791:SF4">
    <property type="entry name" value="(PUTATIVE SECRETED PROTEIN)-RELATED"/>
    <property type="match status" value="1"/>
</dbReference>
<dbReference type="Proteomes" id="UP000004913">
    <property type="component" value="Unassembled WGS sequence"/>
</dbReference>
<evidence type="ECO:0008006" key="4">
    <source>
        <dbReference type="Google" id="ProtNLM"/>
    </source>
</evidence>
<reference evidence="2 3" key="1">
    <citation type="submission" date="2011-04" db="EMBL/GenBank/DDBJ databases">
        <title>The Genome Sequence of Dysgonomonas gadei ATCC BAA-286.</title>
        <authorList>
            <consortium name="The Broad Institute Genome Sequencing Platform"/>
            <person name="Earl A."/>
            <person name="Ward D."/>
            <person name="Feldgarden M."/>
            <person name="Gevers D."/>
            <person name="Pudlo N."/>
            <person name="Martens E."/>
            <person name="Allen-Vercoe E."/>
            <person name="Young S.K."/>
            <person name="Zeng Q."/>
            <person name="Gargeya S."/>
            <person name="Fitzgerald M."/>
            <person name="Haas B."/>
            <person name="Abouelleil A."/>
            <person name="Alvarado L."/>
            <person name="Arachchi H.M."/>
            <person name="Berlin A."/>
            <person name="Brown A."/>
            <person name="Chapman S.B."/>
            <person name="Chen Z."/>
            <person name="Dunbar C."/>
            <person name="Freedman E."/>
            <person name="Gearin G."/>
            <person name="Gellesch M."/>
            <person name="Goldberg J."/>
            <person name="Griggs A."/>
            <person name="Gujja S."/>
            <person name="Heiman D."/>
            <person name="Howarth C."/>
            <person name="Larson L."/>
            <person name="Lui A."/>
            <person name="MacDonald P.J.P."/>
            <person name="Mehta T."/>
            <person name="Montmayeur A."/>
            <person name="Murphy C."/>
            <person name="Neiman D."/>
            <person name="Pearson M."/>
            <person name="Priest M."/>
            <person name="Roberts A."/>
            <person name="Saif S."/>
            <person name="Shea T."/>
            <person name="Shenoy N."/>
            <person name="Sisk P."/>
            <person name="Stolte C."/>
            <person name="Sykes S."/>
            <person name="Yandava C."/>
            <person name="Wortman J."/>
            <person name="Nusbaum C."/>
            <person name="Birren B."/>
        </authorList>
    </citation>
    <scope>NUCLEOTIDE SEQUENCE [LARGE SCALE GENOMIC DNA]</scope>
    <source>
        <strain evidence="2 3">ATCC BAA-286</strain>
    </source>
</reference>
<evidence type="ECO:0000256" key="1">
    <source>
        <dbReference type="SAM" id="SignalP"/>
    </source>
</evidence>
<sequence length="400" mass="46597">MKNKYYLTILPVAFLLMLSCKQNNVVDTGWDLNMYRAETTLDSLYKYYGCPDSYLLLETYPFDSVHKTTYQASEEQVGQSNQYSYLWPYSGTFSAVNALLEVTKDGKYKQLLDSKILKGLDEYFDIRHKPYAYASYINSAAQSDRFYDDNIWIGIDFTDTYLMTNNSEYLDKAKLIWEFILSGMDDKLGGGIYWVEQNKESKHACSNAPGTVLALKLFKATQDSSYFYEAEKLYIWTKEHLQDTTDYLIFDNINLNGKIDKTKYSYNSGQVMQAAVLLYQLTGNKSYLIDAQNIALSSYSFFFEDFKTANGEQFKILKKGDIWFTTVMLRGYIELYHADNNKTYIEAFEKNLNYAWEHMRDNNGLFNTDWTGIQKNDKKWLLTQAGMIEMYARISNLTNK</sequence>
<dbReference type="Pfam" id="PF03663">
    <property type="entry name" value="Glyco_hydro_76"/>
    <property type="match status" value="1"/>
</dbReference>
<dbReference type="InterPro" id="IPR008928">
    <property type="entry name" value="6-hairpin_glycosidase_sf"/>
</dbReference>
<dbReference type="InterPro" id="IPR014512">
    <property type="entry name" value="O_gly_hydro"/>
</dbReference>
<evidence type="ECO:0000313" key="2">
    <source>
        <dbReference type="EMBL" id="EGK00218.1"/>
    </source>
</evidence>
<dbReference type="PIRSF" id="PIRSF021505">
    <property type="entry name" value="O_gly_hdrol"/>
    <property type="match status" value="1"/>
</dbReference>
<protein>
    <recommendedName>
        <fullName evidence="4">Alpha-1,6-mannanase</fullName>
    </recommendedName>
</protein>
<dbReference type="PROSITE" id="PS51257">
    <property type="entry name" value="PROKAR_LIPOPROTEIN"/>
    <property type="match status" value="1"/>
</dbReference>
<proteinExistence type="predicted"/>
<dbReference type="HOGENOM" id="CLU_028686_4_0_10"/>
<comment type="caution">
    <text evidence="2">The sequence shown here is derived from an EMBL/GenBank/DDBJ whole genome shotgun (WGS) entry which is preliminary data.</text>
</comment>
<dbReference type="STRING" id="742766.HMPREF9455_03357"/>
<organism evidence="2 3">
    <name type="scientific">Dysgonomonas gadei ATCC BAA-286</name>
    <dbReference type="NCBI Taxonomy" id="742766"/>
    <lineage>
        <taxon>Bacteria</taxon>
        <taxon>Pseudomonadati</taxon>
        <taxon>Bacteroidota</taxon>
        <taxon>Bacteroidia</taxon>
        <taxon>Bacteroidales</taxon>
        <taxon>Dysgonomonadaceae</taxon>
        <taxon>Dysgonomonas</taxon>
    </lineage>
</organism>
<feature type="chain" id="PRO_5003329094" description="Alpha-1,6-mannanase" evidence="1">
    <location>
        <begin position="26"/>
        <end position="400"/>
    </location>
</feature>
<name>F5J298_9BACT</name>
<dbReference type="PANTHER" id="PTHR47791">
    <property type="entry name" value="MEIOTICALLY UP-REGULATED GENE 191 PROTEIN"/>
    <property type="match status" value="1"/>
</dbReference>
<dbReference type="EMBL" id="ADLV01000039">
    <property type="protein sequence ID" value="EGK00218.1"/>
    <property type="molecule type" value="Genomic_DNA"/>
</dbReference>
<dbReference type="OrthoDB" id="2505409at2"/>